<dbReference type="OrthoDB" id="5916568at2"/>
<protein>
    <submittedName>
        <fullName evidence="2">Uncharacterized protein</fullName>
    </submittedName>
</protein>
<gene>
    <name evidence="2" type="ORF">ATN88_22310</name>
</gene>
<evidence type="ECO:0000313" key="3">
    <source>
        <dbReference type="Proteomes" id="UP000070529"/>
    </source>
</evidence>
<evidence type="ECO:0000256" key="1">
    <source>
        <dbReference type="SAM" id="Phobius"/>
    </source>
</evidence>
<accession>A0A135I4V4</accession>
<proteinExistence type="predicted"/>
<comment type="caution">
    <text evidence="2">The sequence shown here is derived from an EMBL/GenBank/DDBJ whole genome shotgun (WGS) entry which is preliminary data.</text>
</comment>
<keyword evidence="3" id="KW-1185">Reference proteome</keyword>
<keyword evidence="1" id="KW-1133">Transmembrane helix</keyword>
<reference evidence="2 3" key="1">
    <citation type="submission" date="2015-11" db="EMBL/GenBank/DDBJ databases">
        <title>Genomic Taxonomy of the Vibrionaceae.</title>
        <authorList>
            <person name="Gomez-Gil B."/>
            <person name="Enciso-Ibarra J."/>
        </authorList>
    </citation>
    <scope>NUCLEOTIDE SEQUENCE [LARGE SCALE GENOMIC DNA]</scope>
    <source>
        <strain evidence="2 3">CAIM 912</strain>
    </source>
</reference>
<evidence type="ECO:0000313" key="2">
    <source>
        <dbReference type="EMBL" id="KXF80480.1"/>
    </source>
</evidence>
<keyword evidence="1" id="KW-0812">Transmembrane</keyword>
<name>A0A135I4V4_9GAMM</name>
<dbReference type="STRING" id="294935.ATN88_22310"/>
<keyword evidence="1" id="KW-0472">Membrane</keyword>
<dbReference type="RefSeq" id="WP_067419375.1">
    <property type="nucleotide sequence ID" value="NZ_LNTY01000051.1"/>
</dbReference>
<dbReference type="EMBL" id="LNTY01000051">
    <property type="protein sequence ID" value="KXF80480.1"/>
    <property type="molecule type" value="Genomic_DNA"/>
</dbReference>
<feature type="transmembrane region" description="Helical" evidence="1">
    <location>
        <begin position="7"/>
        <end position="25"/>
    </location>
</feature>
<sequence length="219" mass="24554">MYVADKAIYTIIGILSLIVVSAMSFDLKHAHASPVGKTLQDSFVEAASGDKQSNDQVLKAVENLLLQYPQDPLLTAYYGSTLAIKARDAWVPWNRPKYMKEGLNNLNKALRLLDKNAYTKPYSGLNEGIYIQSLAAITFVNMPTFLHQEEKGYEMLVEILNSEGFRYYPFEPRAWIHSGAVKAALVLGKNQQAVEWAVEMYRLAPTHPLTVEAMELVGK</sequence>
<dbReference type="Proteomes" id="UP000070529">
    <property type="component" value="Unassembled WGS sequence"/>
</dbReference>
<organism evidence="2 3">
    <name type="scientific">Enterovibrio coralii</name>
    <dbReference type="NCBI Taxonomy" id="294935"/>
    <lineage>
        <taxon>Bacteria</taxon>
        <taxon>Pseudomonadati</taxon>
        <taxon>Pseudomonadota</taxon>
        <taxon>Gammaproteobacteria</taxon>
        <taxon>Vibrionales</taxon>
        <taxon>Vibrionaceae</taxon>
        <taxon>Enterovibrio</taxon>
    </lineage>
</organism>
<dbReference type="AlphaFoldDB" id="A0A135I4V4"/>